<keyword evidence="7 8" id="KW-0472">Membrane</keyword>
<gene>
    <name evidence="10" type="ORF">ENF72_00195</name>
</gene>
<keyword evidence="4" id="KW-0808">Transferase</keyword>
<dbReference type="GO" id="GO:0005886">
    <property type="term" value="C:plasma membrane"/>
    <property type="evidence" value="ECO:0007669"/>
    <property type="project" value="UniProtKB-SubCell"/>
</dbReference>
<evidence type="ECO:0000313" key="10">
    <source>
        <dbReference type="EMBL" id="HDD31034.1"/>
    </source>
</evidence>
<accession>A0A7C0Y0N1</accession>
<evidence type="ECO:0000256" key="5">
    <source>
        <dbReference type="ARBA" id="ARBA00022692"/>
    </source>
</evidence>
<evidence type="ECO:0000259" key="9">
    <source>
        <dbReference type="Pfam" id="PF13231"/>
    </source>
</evidence>
<comment type="subcellular location">
    <subcellularLocation>
        <location evidence="1">Cell membrane</location>
        <topology evidence="1">Multi-pass membrane protein</topology>
    </subcellularLocation>
</comment>
<evidence type="ECO:0000256" key="1">
    <source>
        <dbReference type="ARBA" id="ARBA00004651"/>
    </source>
</evidence>
<evidence type="ECO:0000256" key="8">
    <source>
        <dbReference type="SAM" id="Phobius"/>
    </source>
</evidence>
<dbReference type="InterPro" id="IPR050297">
    <property type="entry name" value="LipidA_mod_glycosyltrf_83"/>
</dbReference>
<feature type="transmembrane region" description="Helical" evidence="8">
    <location>
        <begin position="78"/>
        <end position="99"/>
    </location>
</feature>
<feature type="transmembrane region" description="Helical" evidence="8">
    <location>
        <begin position="202"/>
        <end position="221"/>
    </location>
</feature>
<evidence type="ECO:0000256" key="3">
    <source>
        <dbReference type="ARBA" id="ARBA00022676"/>
    </source>
</evidence>
<feature type="transmembrane region" description="Helical" evidence="8">
    <location>
        <begin position="106"/>
        <end position="124"/>
    </location>
</feature>
<feature type="transmembrane region" description="Helical" evidence="8">
    <location>
        <begin position="233"/>
        <end position="253"/>
    </location>
</feature>
<dbReference type="AlphaFoldDB" id="A0A7C0Y0N1"/>
<protein>
    <recommendedName>
        <fullName evidence="9">Glycosyltransferase RgtA/B/C/D-like domain-containing protein</fullName>
    </recommendedName>
</protein>
<feature type="transmembrane region" description="Helical" evidence="8">
    <location>
        <begin position="291"/>
        <end position="313"/>
    </location>
</feature>
<feature type="transmembrane region" description="Helical" evidence="8">
    <location>
        <begin position="350"/>
        <end position="368"/>
    </location>
</feature>
<feature type="transmembrane region" description="Helical" evidence="8">
    <location>
        <begin position="130"/>
        <end position="149"/>
    </location>
</feature>
<dbReference type="PANTHER" id="PTHR33908:SF11">
    <property type="entry name" value="MEMBRANE PROTEIN"/>
    <property type="match status" value="1"/>
</dbReference>
<keyword evidence="2" id="KW-1003">Cell membrane</keyword>
<dbReference type="Proteomes" id="UP000886210">
    <property type="component" value="Unassembled WGS sequence"/>
</dbReference>
<evidence type="ECO:0000256" key="6">
    <source>
        <dbReference type="ARBA" id="ARBA00022989"/>
    </source>
</evidence>
<feature type="domain" description="Glycosyltransferase RgtA/B/C/D-like" evidence="9">
    <location>
        <begin position="58"/>
        <end position="173"/>
    </location>
</feature>
<evidence type="ECO:0000256" key="2">
    <source>
        <dbReference type="ARBA" id="ARBA00022475"/>
    </source>
</evidence>
<feature type="transmembrane region" description="Helical" evidence="8">
    <location>
        <begin position="265"/>
        <end position="286"/>
    </location>
</feature>
<evidence type="ECO:0000256" key="7">
    <source>
        <dbReference type="ARBA" id="ARBA00023136"/>
    </source>
</evidence>
<keyword evidence="3" id="KW-0328">Glycosyltransferase</keyword>
<dbReference type="PANTHER" id="PTHR33908">
    <property type="entry name" value="MANNOSYLTRANSFERASE YKCB-RELATED"/>
    <property type="match status" value="1"/>
</dbReference>
<evidence type="ECO:0000256" key="4">
    <source>
        <dbReference type="ARBA" id="ARBA00022679"/>
    </source>
</evidence>
<feature type="transmembrane region" description="Helical" evidence="8">
    <location>
        <begin position="319"/>
        <end position="338"/>
    </location>
</feature>
<dbReference type="GO" id="GO:0016763">
    <property type="term" value="F:pentosyltransferase activity"/>
    <property type="evidence" value="ECO:0007669"/>
    <property type="project" value="TreeGrafter"/>
</dbReference>
<keyword evidence="5 8" id="KW-0812">Transmembrane</keyword>
<reference evidence="10" key="1">
    <citation type="journal article" date="2020" name="mSystems">
        <title>Genome- and Community-Level Interaction Insights into Carbon Utilization and Element Cycling Functions of Hydrothermarchaeota in Hydrothermal Sediment.</title>
        <authorList>
            <person name="Zhou Z."/>
            <person name="Liu Y."/>
            <person name="Xu W."/>
            <person name="Pan J."/>
            <person name="Luo Z.H."/>
            <person name="Li M."/>
        </authorList>
    </citation>
    <scope>NUCLEOTIDE SEQUENCE [LARGE SCALE GENOMIC DNA]</scope>
    <source>
        <strain evidence="10">HyVt-151</strain>
    </source>
</reference>
<dbReference type="GO" id="GO:0008610">
    <property type="term" value="P:lipid biosynthetic process"/>
    <property type="evidence" value="ECO:0007669"/>
    <property type="project" value="UniProtKB-ARBA"/>
</dbReference>
<comment type="caution">
    <text evidence="10">The sequence shown here is derived from an EMBL/GenBank/DDBJ whole genome shotgun (WGS) entry which is preliminary data.</text>
</comment>
<feature type="transmembrane region" description="Helical" evidence="8">
    <location>
        <begin position="156"/>
        <end position="182"/>
    </location>
</feature>
<sequence>MQWKRFVVLGSLILFSTFLLFLRLDFLSFSVDEFRNVETDRYSLIEIISALQKGNDLHPPLSHWLSHLWMEVFGESEWALRSIWAFSGVLTVVLTYRLGALLGSESAGFLTAVLLSTSPTFLLYTRFVKYYALTMLLAVALFFTFFLFLQRRKRRYLVGYTLLLSAFLYSDYFGPALCVLWQDLFLLKKSLKSHKYEALRQILIAQAIGGVFWFPWLRYALLQTHRVLNMQAADVAYGFFSFSLKILNALYSFSLGETLFPWNPAAIIGLVGATGLLARATIALYYKRYNLVLWAGSFSLFSMILLAGLMSSFITGVPFIAFANHVLFICPFFLLWLSGGTEGLGWVPKSLLFTSLLIAHIVGLVNYYSAREFHNPIYAVPTREIVARLAEESAPEDIIIAAQDIGIQFYAVKTPKLKAVILAPSDEQVVVRMLCAKHPPRVWLFIFGRDRTRKVTPIALKKWLDNHYELVEIRGYVAQDPLYRRIKEMLFHRPAYLHKLTLYIYKRSWEEQ</sequence>
<dbReference type="Pfam" id="PF13231">
    <property type="entry name" value="PMT_2"/>
    <property type="match status" value="1"/>
</dbReference>
<keyword evidence="6 8" id="KW-1133">Transmembrane helix</keyword>
<proteinExistence type="predicted"/>
<dbReference type="EMBL" id="DQYG01000009">
    <property type="protein sequence ID" value="HDD31034.1"/>
    <property type="molecule type" value="Genomic_DNA"/>
</dbReference>
<dbReference type="InterPro" id="IPR038731">
    <property type="entry name" value="RgtA/B/C-like"/>
</dbReference>
<organism evidence="10">
    <name type="scientific">Thermococcus litoralis</name>
    <dbReference type="NCBI Taxonomy" id="2265"/>
    <lineage>
        <taxon>Archaea</taxon>
        <taxon>Methanobacteriati</taxon>
        <taxon>Methanobacteriota</taxon>
        <taxon>Thermococci</taxon>
        <taxon>Thermococcales</taxon>
        <taxon>Thermococcaceae</taxon>
        <taxon>Thermococcus</taxon>
    </lineage>
</organism>
<name>A0A7C0Y0N1_THELI</name>